<organism evidence="2 3">
    <name type="scientific">Amycolatopsis taiwanensis</name>
    <dbReference type="NCBI Taxonomy" id="342230"/>
    <lineage>
        <taxon>Bacteria</taxon>
        <taxon>Bacillati</taxon>
        <taxon>Actinomycetota</taxon>
        <taxon>Actinomycetes</taxon>
        <taxon>Pseudonocardiales</taxon>
        <taxon>Pseudonocardiaceae</taxon>
        <taxon>Amycolatopsis</taxon>
    </lineage>
</organism>
<sequence>MGDEDSWATMRAHLGAFENAVKAGDWPTAHREHLTPSSPRSKLAIPRPRTPWGQQARNVEID</sequence>
<proteinExistence type="predicted"/>
<name>A0A9W6VL67_9PSEU</name>
<feature type="compositionally biased region" description="Polar residues" evidence="1">
    <location>
        <begin position="52"/>
        <end position="62"/>
    </location>
</feature>
<evidence type="ECO:0000313" key="3">
    <source>
        <dbReference type="Proteomes" id="UP001165136"/>
    </source>
</evidence>
<comment type="caution">
    <text evidence="2">The sequence shown here is derived from an EMBL/GenBank/DDBJ whole genome shotgun (WGS) entry which is preliminary data.</text>
</comment>
<reference evidence="2" key="1">
    <citation type="submission" date="2023-03" db="EMBL/GenBank/DDBJ databases">
        <title>Amycolatopsis taiwanensis NBRC 103393.</title>
        <authorList>
            <person name="Ichikawa N."/>
            <person name="Sato H."/>
            <person name="Tonouchi N."/>
        </authorList>
    </citation>
    <scope>NUCLEOTIDE SEQUENCE</scope>
    <source>
        <strain evidence="2">NBRC 103393</strain>
    </source>
</reference>
<feature type="region of interest" description="Disordered" evidence="1">
    <location>
        <begin position="26"/>
        <end position="62"/>
    </location>
</feature>
<evidence type="ECO:0000313" key="2">
    <source>
        <dbReference type="EMBL" id="GLY71152.1"/>
    </source>
</evidence>
<gene>
    <name evidence="2" type="ORF">Atai01_77710</name>
</gene>
<dbReference type="EMBL" id="BSTI01000031">
    <property type="protein sequence ID" value="GLY71152.1"/>
    <property type="molecule type" value="Genomic_DNA"/>
</dbReference>
<protein>
    <submittedName>
        <fullName evidence="2">Uncharacterized protein</fullName>
    </submittedName>
</protein>
<keyword evidence="3" id="KW-1185">Reference proteome</keyword>
<evidence type="ECO:0000256" key="1">
    <source>
        <dbReference type="SAM" id="MobiDB-lite"/>
    </source>
</evidence>
<dbReference type="RefSeq" id="WP_285490737.1">
    <property type="nucleotide sequence ID" value="NZ_BSTI01000031.1"/>
</dbReference>
<dbReference type="AlphaFoldDB" id="A0A9W6VL67"/>
<accession>A0A9W6VL67</accession>
<dbReference type="Proteomes" id="UP001165136">
    <property type="component" value="Unassembled WGS sequence"/>
</dbReference>